<accession>A0A2N7TUC7</accession>
<keyword evidence="2" id="KW-1185">Reference proteome</keyword>
<dbReference type="Proteomes" id="UP000235803">
    <property type="component" value="Unassembled WGS sequence"/>
</dbReference>
<sequence length="105" mass="11931">MSNFEIKKISKPVVIKIMKSGNSTDYLIKQAYSINQLEVEVQHNCYAFNDGSVAFSDFDTRNLKSLNDETEKQLASYFGDKGKAFEAMELITMEVDEAFDSILKD</sequence>
<name>A0A2N7TUC7_9GAMM</name>
<organism evidence="1 2">
    <name type="scientific">Billgrantia endophytica</name>
    <dbReference type="NCBI Taxonomy" id="2033802"/>
    <lineage>
        <taxon>Bacteria</taxon>
        <taxon>Pseudomonadati</taxon>
        <taxon>Pseudomonadota</taxon>
        <taxon>Gammaproteobacteria</taxon>
        <taxon>Oceanospirillales</taxon>
        <taxon>Halomonadaceae</taxon>
        <taxon>Billgrantia</taxon>
    </lineage>
</organism>
<comment type="caution">
    <text evidence="1">The sequence shown here is derived from an EMBL/GenBank/DDBJ whole genome shotgun (WGS) entry which is preliminary data.</text>
</comment>
<dbReference type="AlphaFoldDB" id="A0A2N7TUC7"/>
<gene>
    <name evidence="1" type="ORF">C1H69_22895</name>
</gene>
<dbReference type="EMBL" id="PNRF01000050">
    <property type="protein sequence ID" value="PMR71784.1"/>
    <property type="molecule type" value="Genomic_DNA"/>
</dbReference>
<evidence type="ECO:0000313" key="1">
    <source>
        <dbReference type="EMBL" id="PMR71784.1"/>
    </source>
</evidence>
<dbReference type="RefSeq" id="WP_102655693.1">
    <property type="nucleotide sequence ID" value="NZ_PNRF01000050.1"/>
</dbReference>
<evidence type="ECO:0000313" key="2">
    <source>
        <dbReference type="Proteomes" id="UP000235803"/>
    </source>
</evidence>
<proteinExistence type="predicted"/>
<reference evidence="1 2" key="1">
    <citation type="submission" date="2018-01" db="EMBL/GenBank/DDBJ databases">
        <title>Halomonas endophytica sp. nov., isolated from storage liquid in the stems of Populus euphratica.</title>
        <authorList>
            <person name="Chen C."/>
        </authorList>
    </citation>
    <scope>NUCLEOTIDE SEQUENCE [LARGE SCALE GENOMIC DNA]</scope>
    <source>
        <strain evidence="1 2">MC28</strain>
    </source>
</reference>
<protein>
    <submittedName>
        <fullName evidence="1">Uncharacterized protein</fullName>
    </submittedName>
</protein>